<comment type="caution">
    <text evidence="1">The sequence shown here is derived from an EMBL/GenBank/DDBJ whole genome shotgun (WGS) entry which is preliminary data.</text>
</comment>
<evidence type="ECO:0000313" key="1">
    <source>
        <dbReference type="EMBL" id="CAL0320255.1"/>
    </source>
</evidence>
<reference evidence="1 2" key="1">
    <citation type="submission" date="2024-03" db="EMBL/GenBank/DDBJ databases">
        <authorList>
            <person name="Martinez-Hernandez J."/>
        </authorList>
    </citation>
    <scope>NUCLEOTIDE SEQUENCE [LARGE SCALE GENOMIC DNA]</scope>
</reference>
<sequence>MMPFIVTNGKEKRSLEEFTEVAEVMLEDDVASNKSTSSYGASFIQHQIQEHANSIK</sequence>
<dbReference type="AlphaFoldDB" id="A0AAV1XEW6"/>
<dbReference type="Proteomes" id="UP001497480">
    <property type="component" value="Unassembled WGS sequence"/>
</dbReference>
<gene>
    <name evidence="1" type="ORF">LLUT_LOCUS21315</name>
</gene>
<keyword evidence="2" id="KW-1185">Reference proteome</keyword>
<name>A0AAV1XEW6_LUPLU</name>
<dbReference type="EMBL" id="CAXHTB010000014">
    <property type="protein sequence ID" value="CAL0320255.1"/>
    <property type="molecule type" value="Genomic_DNA"/>
</dbReference>
<evidence type="ECO:0000313" key="2">
    <source>
        <dbReference type="Proteomes" id="UP001497480"/>
    </source>
</evidence>
<protein>
    <submittedName>
        <fullName evidence="1">Uncharacterized protein</fullName>
    </submittedName>
</protein>
<organism evidence="1 2">
    <name type="scientific">Lupinus luteus</name>
    <name type="common">European yellow lupine</name>
    <dbReference type="NCBI Taxonomy" id="3873"/>
    <lineage>
        <taxon>Eukaryota</taxon>
        <taxon>Viridiplantae</taxon>
        <taxon>Streptophyta</taxon>
        <taxon>Embryophyta</taxon>
        <taxon>Tracheophyta</taxon>
        <taxon>Spermatophyta</taxon>
        <taxon>Magnoliopsida</taxon>
        <taxon>eudicotyledons</taxon>
        <taxon>Gunneridae</taxon>
        <taxon>Pentapetalae</taxon>
        <taxon>rosids</taxon>
        <taxon>fabids</taxon>
        <taxon>Fabales</taxon>
        <taxon>Fabaceae</taxon>
        <taxon>Papilionoideae</taxon>
        <taxon>50 kb inversion clade</taxon>
        <taxon>genistoids sensu lato</taxon>
        <taxon>core genistoids</taxon>
        <taxon>Genisteae</taxon>
        <taxon>Lupinus</taxon>
    </lineage>
</organism>
<proteinExistence type="predicted"/>
<accession>A0AAV1XEW6</accession>